<evidence type="ECO:0000259" key="4">
    <source>
        <dbReference type="Pfam" id="PF23585"/>
    </source>
</evidence>
<feature type="compositionally biased region" description="Low complexity" evidence="1">
    <location>
        <begin position="89"/>
        <end position="117"/>
    </location>
</feature>
<evidence type="ECO:0000313" key="6">
    <source>
        <dbReference type="Proteomes" id="UP001610563"/>
    </source>
</evidence>
<feature type="chain" id="PRO_5045202185" description="DUF7137 domain-containing protein" evidence="3">
    <location>
        <begin position="22"/>
        <end position="294"/>
    </location>
</feature>
<feature type="signal peptide" evidence="3">
    <location>
        <begin position="1"/>
        <end position="21"/>
    </location>
</feature>
<comment type="caution">
    <text evidence="5">The sequence shown here is derived from an EMBL/GenBank/DDBJ whole genome shotgun (WGS) entry which is preliminary data.</text>
</comment>
<keyword evidence="2" id="KW-0812">Transmembrane</keyword>
<keyword evidence="3" id="KW-0732">Signal</keyword>
<reference evidence="5 6" key="1">
    <citation type="submission" date="2024-07" db="EMBL/GenBank/DDBJ databases">
        <title>Section-level genome sequencing and comparative genomics of Aspergillus sections Usti and Cavernicolus.</title>
        <authorList>
            <consortium name="Lawrence Berkeley National Laboratory"/>
            <person name="Nybo J.L."/>
            <person name="Vesth T.C."/>
            <person name="Theobald S."/>
            <person name="Frisvad J.C."/>
            <person name="Larsen T.O."/>
            <person name="Kjaerboelling I."/>
            <person name="Rothschild-Mancinelli K."/>
            <person name="Lyhne E.K."/>
            <person name="Kogle M.E."/>
            <person name="Barry K."/>
            <person name="Clum A."/>
            <person name="Na H."/>
            <person name="Ledsgaard L."/>
            <person name="Lin J."/>
            <person name="Lipzen A."/>
            <person name="Kuo A."/>
            <person name="Riley R."/>
            <person name="Mondo S."/>
            <person name="Labutti K."/>
            <person name="Haridas S."/>
            <person name="Pangalinan J."/>
            <person name="Salamov A.A."/>
            <person name="Simmons B.A."/>
            <person name="Magnuson J.K."/>
            <person name="Chen J."/>
            <person name="Drula E."/>
            <person name="Henrissat B."/>
            <person name="Wiebenga A."/>
            <person name="Lubbers R.J."/>
            <person name="Gomes A.C."/>
            <person name="Makela M.R."/>
            <person name="Stajich J."/>
            <person name="Grigoriev I.V."/>
            <person name="Mortensen U.H."/>
            <person name="De Vries R.P."/>
            <person name="Baker S.E."/>
            <person name="Andersen M.R."/>
        </authorList>
    </citation>
    <scope>NUCLEOTIDE SEQUENCE [LARGE SCALE GENOMIC DNA]</scope>
    <source>
        <strain evidence="5 6">CBS 209.92</strain>
    </source>
</reference>
<sequence>MRFTYLFPLACLLLLAVLSKAWQLEEMHMGSHGQLLPRQDDSDSESETTTDADSATTGATPTADETASETETSTSTRSSSNDDDDDNDSQTTSRPTVTSTRGSNSTHTSSSNRTTTSVDPRSPPGGISILTPAATSTTYYKVGDTLTFVWNYTSLEITPTAVNVIASCSINSATYTISSNMSVSETQSVEWDTGKYQANATIPLLTATYTLIVYDESKDVDDVASAGELSSQNRYYFGMYISQPYVDLDEYVCATCSGALSSTESQALKFGVGMALITIATFTWFATGFGAFAT</sequence>
<evidence type="ECO:0000256" key="3">
    <source>
        <dbReference type="SAM" id="SignalP"/>
    </source>
</evidence>
<evidence type="ECO:0000256" key="2">
    <source>
        <dbReference type="SAM" id="Phobius"/>
    </source>
</evidence>
<feature type="transmembrane region" description="Helical" evidence="2">
    <location>
        <begin position="270"/>
        <end position="293"/>
    </location>
</feature>
<protein>
    <recommendedName>
        <fullName evidence="4">DUF7137 domain-containing protein</fullName>
    </recommendedName>
</protein>
<dbReference type="Proteomes" id="UP001610563">
    <property type="component" value="Unassembled WGS sequence"/>
</dbReference>
<keyword evidence="2" id="KW-0472">Membrane</keyword>
<evidence type="ECO:0000256" key="1">
    <source>
        <dbReference type="SAM" id="MobiDB-lite"/>
    </source>
</evidence>
<feature type="domain" description="DUF7137" evidence="4">
    <location>
        <begin position="122"/>
        <end position="255"/>
    </location>
</feature>
<dbReference type="PANTHER" id="PTHR42028:SF1">
    <property type="entry name" value="YALI0E30657P"/>
    <property type="match status" value="1"/>
</dbReference>
<dbReference type="EMBL" id="JBFTWV010000026">
    <property type="protein sequence ID" value="KAL2796438.1"/>
    <property type="molecule type" value="Genomic_DNA"/>
</dbReference>
<accession>A0ABR4GBM8</accession>
<evidence type="ECO:0000313" key="5">
    <source>
        <dbReference type="EMBL" id="KAL2796438.1"/>
    </source>
</evidence>
<gene>
    <name evidence="5" type="ORF">BJX66DRAFT_299668</name>
</gene>
<dbReference type="PANTHER" id="PTHR42028">
    <property type="entry name" value="CHROMOSOME 1, WHOLE GENOME SHOTGUN SEQUENCE"/>
    <property type="match status" value="1"/>
</dbReference>
<keyword evidence="6" id="KW-1185">Reference proteome</keyword>
<name>A0ABR4GBM8_9EURO</name>
<dbReference type="Pfam" id="PF23585">
    <property type="entry name" value="DUF7137"/>
    <property type="match status" value="1"/>
</dbReference>
<feature type="compositionally biased region" description="Low complexity" evidence="1">
    <location>
        <begin position="51"/>
        <end position="79"/>
    </location>
</feature>
<organism evidence="5 6">
    <name type="scientific">Aspergillus keveii</name>
    <dbReference type="NCBI Taxonomy" id="714993"/>
    <lineage>
        <taxon>Eukaryota</taxon>
        <taxon>Fungi</taxon>
        <taxon>Dikarya</taxon>
        <taxon>Ascomycota</taxon>
        <taxon>Pezizomycotina</taxon>
        <taxon>Eurotiomycetes</taxon>
        <taxon>Eurotiomycetidae</taxon>
        <taxon>Eurotiales</taxon>
        <taxon>Aspergillaceae</taxon>
        <taxon>Aspergillus</taxon>
        <taxon>Aspergillus subgen. Nidulantes</taxon>
    </lineage>
</organism>
<feature type="region of interest" description="Disordered" evidence="1">
    <location>
        <begin position="33"/>
        <end position="130"/>
    </location>
</feature>
<proteinExistence type="predicted"/>
<dbReference type="InterPro" id="IPR055561">
    <property type="entry name" value="DUF7137"/>
</dbReference>
<keyword evidence="2" id="KW-1133">Transmembrane helix</keyword>